<evidence type="ECO:0000313" key="9">
    <source>
        <dbReference type="EMBL" id="CCC94082.1"/>
    </source>
</evidence>
<dbReference type="EMBL" id="HE575323">
    <property type="protein sequence ID" value="CCC94082.1"/>
    <property type="molecule type" value="Genomic_DNA"/>
</dbReference>
<evidence type="ECO:0000259" key="8">
    <source>
        <dbReference type="Pfam" id="PF17681"/>
    </source>
</evidence>
<sequence>MCRFRYGCLRVTRVYFRFPHLLTGGKGGEGSATVRSTIMTTHLWANFVKTLETRGVTFQQVQHASDKGAVITAAGFKDPISIAILETEWLKRTAPATTQKVTTGDAASINTISPPPPFLAASAPPAGPSNLSVSMSPFSDCTKLEEVPEEIQDRVITAEVLAAAVGHGGSLLQASRDGFVVSRYVPISMRGLCKTVVPVADAFVALRKVERAEYVGKSLVAMALGEVVSEVCTTYAHEIANLQRWAQKKVMPLMGVVSEVLRAGHHIIRLRQVLPTDSILDDEGTLSMAGWRLLNHIHEQAEKHSGSGDDEKLLHLLLRRASVPYLRVMYRWMHEGVLEDPYGEFFIADASPLNRTGVSSTASATMACVGGSGKCGAVGIGTGGLSRSAVRRLFPPCGGGTDDYGDSGMDDAHAFERRFSMNKNMIPNFILKKSKMAKLVFYTGKYCCLLREYNGALPSFGELSGQMLVWSGVDELHRRIEDSYEIASGEVLQLFLGPQVDLLGHLASLKSYFLHHRGDWLIDFLDSAEELLIKSPVQVKAHSVRVLLQGAIARCCGKDLYHALIGCSFSETTVVKDIMDSHERNNSESPQSRTPGGRRSVMRIDTRRCIELLQLEADLKWPLTMVIDPPVLEHFNVIFRLFTWMKTCERDVTTSWTGEYDLNSHYQRAYSIKHQLIQFLRQFQFYAAHFVVEPLWGRMMGRICQADSIFAVSNALKDFFKGIELGLVLSSPSRFRSLSRILEVASSFSEAGKPGVAQGINKSQLLDMLKNVEEQFLTALSELASPVGADYPQLVPLLTWIDFSGYYERNGVYRVLYSAGAGAETISSAATENASTRGTSRPPKGREAAQKP</sequence>
<dbReference type="GO" id="GO:0051011">
    <property type="term" value="F:microtubule minus-end binding"/>
    <property type="evidence" value="ECO:0007669"/>
    <property type="project" value="TreeGrafter"/>
</dbReference>
<dbReference type="GO" id="GO:0007020">
    <property type="term" value="P:microtubule nucleation"/>
    <property type="evidence" value="ECO:0007669"/>
    <property type="project" value="InterPro"/>
</dbReference>
<gene>
    <name evidence="9" type="ORF">TCIL3000_10_8580</name>
</gene>
<dbReference type="Gene3D" id="1.20.120.1900">
    <property type="entry name" value="Gamma-tubulin complex, C-terminal domain"/>
    <property type="match status" value="1"/>
</dbReference>
<dbReference type="GO" id="GO:0000922">
    <property type="term" value="C:spindle pole"/>
    <property type="evidence" value="ECO:0007669"/>
    <property type="project" value="InterPro"/>
</dbReference>
<keyword evidence="2 5" id="KW-0963">Cytoplasm</keyword>
<evidence type="ECO:0000256" key="1">
    <source>
        <dbReference type="ARBA" id="ARBA00010337"/>
    </source>
</evidence>
<comment type="similarity">
    <text evidence="1 5">Belongs to the TUBGCP family.</text>
</comment>
<name>G0UXG5_TRYCI</name>
<dbReference type="Pfam" id="PF17681">
    <property type="entry name" value="GCP_N_terminal"/>
    <property type="match status" value="1"/>
</dbReference>
<dbReference type="GO" id="GO:0031122">
    <property type="term" value="P:cytoplasmic microtubule organization"/>
    <property type="evidence" value="ECO:0007669"/>
    <property type="project" value="TreeGrafter"/>
</dbReference>
<dbReference type="InterPro" id="IPR040457">
    <property type="entry name" value="GCP_C"/>
</dbReference>
<dbReference type="GO" id="GO:0043015">
    <property type="term" value="F:gamma-tubulin binding"/>
    <property type="evidence" value="ECO:0007669"/>
    <property type="project" value="InterPro"/>
</dbReference>
<evidence type="ECO:0000256" key="6">
    <source>
        <dbReference type="SAM" id="MobiDB-lite"/>
    </source>
</evidence>
<dbReference type="GO" id="GO:0000930">
    <property type="term" value="C:gamma-tubulin complex"/>
    <property type="evidence" value="ECO:0007669"/>
    <property type="project" value="TreeGrafter"/>
</dbReference>
<dbReference type="GO" id="GO:0051225">
    <property type="term" value="P:spindle assembly"/>
    <property type="evidence" value="ECO:0007669"/>
    <property type="project" value="TreeGrafter"/>
</dbReference>
<dbReference type="PANTHER" id="PTHR19302:SF13">
    <property type="entry name" value="GAMMA-TUBULIN COMPLEX COMPONENT 2"/>
    <property type="match status" value="1"/>
</dbReference>
<dbReference type="GO" id="GO:0000278">
    <property type="term" value="P:mitotic cell cycle"/>
    <property type="evidence" value="ECO:0007669"/>
    <property type="project" value="TreeGrafter"/>
</dbReference>
<reference evidence="9" key="1">
    <citation type="journal article" date="2012" name="Proc. Natl. Acad. Sci. U.S.A.">
        <title>Antigenic diversity is generated by distinct evolutionary mechanisms in African trypanosome species.</title>
        <authorList>
            <person name="Jackson A.P."/>
            <person name="Berry A."/>
            <person name="Aslett M."/>
            <person name="Allison H.C."/>
            <person name="Burton P."/>
            <person name="Vavrova-Anderson J."/>
            <person name="Brown R."/>
            <person name="Browne H."/>
            <person name="Corton N."/>
            <person name="Hauser H."/>
            <person name="Gamble J."/>
            <person name="Gilderthorp R."/>
            <person name="Marcello L."/>
            <person name="McQuillan J."/>
            <person name="Otto T.D."/>
            <person name="Quail M.A."/>
            <person name="Sanders M.J."/>
            <person name="van Tonder A."/>
            <person name="Ginger M.L."/>
            <person name="Field M.C."/>
            <person name="Barry J.D."/>
            <person name="Hertz-Fowler C."/>
            <person name="Berriman M."/>
        </authorList>
    </citation>
    <scope>NUCLEOTIDE SEQUENCE</scope>
    <source>
        <strain evidence="9">IL3000</strain>
    </source>
</reference>
<feature type="region of interest" description="Disordered" evidence="6">
    <location>
        <begin position="827"/>
        <end position="852"/>
    </location>
</feature>
<feature type="compositionally biased region" description="Polar residues" evidence="6">
    <location>
        <begin position="827"/>
        <end position="839"/>
    </location>
</feature>
<dbReference type="Pfam" id="PF04130">
    <property type="entry name" value="GCP_C_terminal"/>
    <property type="match status" value="1"/>
</dbReference>
<organism evidence="9">
    <name type="scientific">Trypanosoma congolense (strain IL3000)</name>
    <dbReference type="NCBI Taxonomy" id="1068625"/>
    <lineage>
        <taxon>Eukaryota</taxon>
        <taxon>Discoba</taxon>
        <taxon>Euglenozoa</taxon>
        <taxon>Kinetoplastea</taxon>
        <taxon>Metakinetoplastina</taxon>
        <taxon>Trypanosomatida</taxon>
        <taxon>Trypanosomatidae</taxon>
        <taxon>Trypanosoma</taxon>
        <taxon>Nannomonas</taxon>
    </lineage>
</organism>
<evidence type="ECO:0000256" key="5">
    <source>
        <dbReference type="RuleBase" id="RU363050"/>
    </source>
</evidence>
<evidence type="ECO:0000256" key="2">
    <source>
        <dbReference type="ARBA" id="ARBA00022490"/>
    </source>
</evidence>
<evidence type="ECO:0000256" key="4">
    <source>
        <dbReference type="ARBA" id="ARBA00023212"/>
    </source>
</evidence>
<dbReference type="VEuPathDB" id="TriTrypDB:TcIL3000_10_8580"/>
<feature type="domain" description="Gamma tubulin complex component protein N-terminal" evidence="8">
    <location>
        <begin position="159"/>
        <end position="496"/>
    </location>
</feature>
<keyword evidence="3 5" id="KW-0493">Microtubule</keyword>
<dbReference type="PANTHER" id="PTHR19302">
    <property type="entry name" value="GAMMA TUBULIN COMPLEX PROTEIN"/>
    <property type="match status" value="1"/>
</dbReference>
<dbReference type="InterPro" id="IPR041470">
    <property type="entry name" value="GCP_N"/>
</dbReference>
<accession>G0UXG5</accession>
<dbReference type="InterPro" id="IPR042241">
    <property type="entry name" value="GCP_C_sf"/>
</dbReference>
<evidence type="ECO:0000256" key="3">
    <source>
        <dbReference type="ARBA" id="ARBA00022701"/>
    </source>
</evidence>
<comment type="subcellular location">
    <subcellularLocation>
        <location evidence="5">Cytoplasm</location>
        <location evidence="5">Cytoskeleton</location>
        <location evidence="5">Microtubule organizing center</location>
    </subcellularLocation>
</comment>
<proteinExistence type="inferred from homology"/>
<evidence type="ECO:0000259" key="7">
    <source>
        <dbReference type="Pfam" id="PF04130"/>
    </source>
</evidence>
<dbReference type="GO" id="GO:0051321">
    <property type="term" value="P:meiotic cell cycle"/>
    <property type="evidence" value="ECO:0007669"/>
    <property type="project" value="TreeGrafter"/>
</dbReference>
<dbReference type="InterPro" id="IPR007259">
    <property type="entry name" value="GCP"/>
</dbReference>
<feature type="domain" description="Gamma tubulin complex component C-terminal" evidence="7">
    <location>
        <begin position="502"/>
        <end position="807"/>
    </location>
</feature>
<keyword evidence="4 5" id="KW-0206">Cytoskeleton</keyword>
<dbReference type="GO" id="GO:0005874">
    <property type="term" value="C:microtubule"/>
    <property type="evidence" value="ECO:0007669"/>
    <property type="project" value="UniProtKB-KW"/>
</dbReference>
<protein>
    <recommendedName>
        <fullName evidence="5">Spindle pole body component</fullName>
    </recommendedName>
</protein>
<dbReference type="AlphaFoldDB" id="G0UXG5"/>